<protein>
    <submittedName>
        <fullName evidence="2">Uncharacterized protein</fullName>
    </submittedName>
</protein>
<evidence type="ECO:0000256" key="1">
    <source>
        <dbReference type="SAM" id="MobiDB-lite"/>
    </source>
</evidence>
<feature type="compositionally biased region" description="Gly residues" evidence="1">
    <location>
        <begin position="1"/>
        <end position="32"/>
    </location>
</feature>
<organism evidence="2 3">
    <name type="scientific">Puccinia striiformis f. sp. tritici PST-78</name>
    <dbReference type="NCBI Taxonomy" id="1165861"/>
    <lineage>
        <taxon>Eukaryota</taxon>
        <taxon>Fungi</taxon>
        <taxon>Dikarya</taxon>
        <taxon>Basidiomycota</taxon>
        <taxon>Pucciniomycotina</taxon>
        <taxon>Pucciniomycetes</taxon>
        <taxon>Pucciniales</taxon>
        <taxon>Pucciniaceae</taxon>
        <taxon>Puccinia</taxon>
    </lineage>
</organism>
<evidence type="ECO:0000313" key="2">
    <source>
        <dbReference type="EMBL" id="KNE90782.1"/>
    </source>
</evidence>
<evidence type="ECO:0000313" key="3">
    <source>
        <dbReference type="Proteomes" id="UP000054564"/>
    </source>
</evidence>
<feature type="region of interest" description="Disordered" evidence="1">
    <location>
        <begin position="1"/>
        <end position="75"/>
    </location>
</feature>
<dbReference type="AlphaFoldDB" id="A0A0L0UUQ9"/>
<dbReference type="Proteomes" id="UP000054564">
    <property type="component" value="Unassembled WGS sequence"/>
</dbReference>
<dbReference type="EMBL" id="AJIL01000237">
    <property type="protein sequence ID" value="KNE90782.1"/>
    <property type="molecule type" value="Genomic_DNA"/>
</dbReference>
<accession>A0A0L0UUQ9</accession>
<comment type="caution">
    <text evidence="2">The sequence shown here is derived from an EMBL/GenBank/DDBJ whole genome shotgun (WGS) entry which is preliminary data.</text>
</comment>
<reference evidence="3" key="1">
    <citation type="submission" date="2014-03" db="EMBL/GenBank/DDBJ databases">
        <title>The Genome Sequence of Puccinia striiformis f. sp. tritici PST-78.</title>
        <authorList>
            <consortium name="The Broad Institute Genome Sequencing Platform"/>
            <person name="Cuomo C."/>
            <person name="Hulbert S."/>
            <person name="Chen X."/>
            <person name="Walker B."/>
            <person name="Young S.K."/>
            <person name="Zeng Q."/>
            <person name="Gargeya S."/>
            <person name="Fitzgerald M."/>
            <person name="Haas B."/>
            <person name="Abouelleil A."/>
            <person name="Alvarado L."/>
            <person name="Arachchi H.M."/>
            <person name="Berlin A.M."/>
            <person name="Chapman S.B."/>
            <person name="Goldberg J."/>
            <person name="Griggs A."/>
            <person name="Gujja S."/>
            <person name="Hansen M."/>
            <person name="Howarth C."/>
            <person name="Imamovic A."/>
            <person name="Larimer J."/>
            <person name="McCowan C."/>
            <person name="Montmayeur A."/>
            <person name="Murphy C."/>
            <person name="Neiman D."/>
            <person name="Pearson M."/>
            <person name="Priest M."/>
            <person name="Roberts A."/>
            <person name="Saif S."/>
            <person name="Shea T."/>
            <person name="Sisk P."/>
            <person name="Sykes S."/>
            <person name="Wortman J."/>
            <person name="Nusbaum C."/>
            <person name="Birren B."/>
        </authorList>
    </citation>
    <scope>NUCLEOTIDE SEQUENCE [LARGE SCALE GENOMIC DNA]</scope>
    <source>
        <strain evidence="3">race PST-78</strain>
    </source>
</reference>
<name>A0A0L0UUQ9_9BASI</name>
<keyword evidence="3" id="KW-1185">Reference proteome</keyword>
<proteinExistence type="predicted"/>
<gene>
    <name evidence="2" type="ORF">PSTG_15790</name>
</gene>
<feature type="compositionally biased region" description="Low complexity" evidence="1">
    <location>
        <begin position="38"/>
        <end position="50"/>
    </location>
</feature>
<feature type="compositionally biased region" description="Low complexity" evidence="1">
    <location>
        <begin position="61"/>
        <end position="75"/>
    </location>
</feature>
<sequence length="75" mass="6726">MPAKGGSGGGAAHGQAGRGGGGGGAQGGGANKGGMTSQAAARIQGAEARANGGHVSSDGFAARGQAAAAHNNARS</sequence>